<dbReference type="InterPro" id="IPR008210">
    <property type="entry name" value="PEP_carboxykinase_N"/>
</dbReference>
<dbReference type="SUPFAM" id="SSF53795">
    <property type="entry name" value="PEP carboxykinase-like"/>
    <property type="match status" value="1"/>
</dbReference>
<dbReference type="Gene3D" id="3.40.449.10">
    <property type="entry name" value="Phosphoenolpyruvate Carboxykinase, domain 1"/>
    <property type="match status" value="1"/>
</dbReference>
<keyword evidence="7" id="KW-0067">ATP-binding</keyword>
<dbReference type="GO" id="GO:0004612">
    <property type="term" value="F:phosphoenolpyruvate carboxykinase (ATP) activity"/>
    <property type="evidence" value="ECO:0007669"/>
    <property type="project" value="UniProtKB-EC"/>
</dbReference>
<dbReference type="GO" id="GO:0016301">
    <property type="term" value="F:kinase activity"/>
    <property type="evidence" value="ECO:0007669"/>
    <property type="project" value="UniProtKB-KW"/>
</dbReference>
<evidence type="ECO:0000256" key="9">
    <source>
        <dbReference type="ARBA" id="ARBA00047371"/>
    </source>
</evidence>
<dbReference type="OrthoDB" id="184182at2759"/>
<dbReference type="PROSITE" id="PS00532">
    <property type="entry name" value="PEPCK_ATP"/>
    <property type="match status" value="1"/>
</dbReference>
<evidence type="ECO:0000256" key="8">
    <source>
        <dbReference type="ARBA" id="ARBA00023239"/>
    </source>
</evidence>
<dbReference type="InterPro" id="IPR001272">
    <property type="entry name" value="PEP_carboxykinase_ATP"/>
</dbReference>
<gene>
    <name evidence="10" type="ORF">Ctob_007488</name>
</gene>
<dbReference type="EMBL" id="JWZX01002465">
    <property type="protein sequence ID" value="KOO29092.1"/>
    <property type="molecule type" value="Genomic_DNA"/>
</dbReference>
<dbReference type="NCBIfam" id="TIGR00224">
    <property type="entry name" value="pckA"/>
    <property type="match status" value="1"/>
</dbReference>
<evidence type="ECO:0000256" key="2">
    <source>
        <dbReference type="ARBA" id="ARBA00006052"/>
    </source>
</evidence>
<reference evidence="11" key="1">
    <citation type="journal article" date="2015" name="PLoS Genet.">
        <title>Genome Sequence and Transcriptome Analyses of Chrysochromulina tobin: Metabolic Tools for Enhanced Algal Fitness in the Prominent Order Prymnesiales (Haptophyceae).</title>
        <authorList>
            <person name="Hovde B.T."/>
            <person name="Deodato C.R."/>
            <person name="Hunsperger H.M."/>
            <person name="Ryken S.A."/>
            <person name="Yost W."/>
            <person name="Jha R.K."/>
            <person name="Patterson J."/>
            <person name="Monnat R.J. Jr."/>
            <person name="Barlow S.B."/>
            <person name="Starkenburg S.R."/>
            <person name="Cattolico R.A."/>
        </authorList>
    </citation>
    <scope>NUCLEOTIDE SEQUENCE</scope>
    <source>
        <strain evidence="11">CCMP291</strain>
    </source>
</reference>
<dbReference type="Proteomes" id="UP000037460">
    <property type="component" value="Unassembled WGS sequence"/>
</dbReference>
<dbReference type="InterPro" id="IPR015994">
    <property type="entry name" value="PEPCK_ATP_CS"/>
</dbReference>
<keyword evidence="10" id="KW-0808">Transferase</keyword>
<keyword evidence="4" id="KW-0312">Gluconeogenesis</keyword>
<dbReference type="PANTHER" id="PTHR30031:SF0">
    <property type="entry name" value="PHOSPHOENOLPYRUVATE CARBOXYKINASE (ATP)"/>
    <property type="match status" value="1"/>
</dbReference>
<evidence type="ECO:0000256" key="1">
    <source>
        <dbReference type="ARBA" id="ARBA00004742"/>
    </source>
</evidence>
<comment type="similarity">
    <text evidence="2">Belongs to the phosphoenolpyruvate carboxykinase (ATP) family.</text>
</comment>
<dbReference type="NCBIfam" id="NF006821">
    <property type="entry name" value="PRK09344.1-3"/>
    <property type="match status" value="1"/>
</dbReference>
<organism evidence="10 11">
    <name type="scientific">Chrysochromulina tobinii</name>
    <dbReference type="NCBI Taxonomy" id="1460289"/>
    <lineage>
        <taxon>Eukaryota</taxon>
        <taxon>Haptista</taxon>
        <taxon>Haptophyta</taxon>
        <taxon>Prymnesiophyceae</taxon>
        <taxon>Prymnesiales</taxon>
        <taxon>Chrysochromulinaceae</taxon>
        <taxon>Chrysochromulina</taxon>
    </lineage>
</organism>
<dbReference type="GO" id="GO:0005829">
    <property type="term" value="C:cytosol"/>
    <property type="evidence" value="ECO:0007669"/>
    <property type="project" value="TreeGrafter"/>
</dbReference>
<evidence type="ECO:0000313" key="11">
    <source>
        <dbReference type="Proteomes" id="UP000037460"/>
    </source>
</evidence>
<comment type="pathway">
    <text evidence="1">Carbohydrate biosynthesis; gluconeogenesis.</text>
</comment>
<keyword evidence="10" id="KW-0418">Kinase</keyword>
<proteinExistence type="inferred from homology"/>
<dbReference type="Gene3D" id="2.170.8.10">
    <property type="entry name" value="Phosphoenolpyruvate Carboxykinase, domain 2"/>
    <property type="match status" value="1"/>
</dbReference>
<evidence type="ECO:0000256" key="6">
    <source>
        <dbReference type="ARBA" id="ARBA00022793"/>
    </source>
</evidence>
<keyword evidence="8" id="KW-0456">Lyase</keyword>
<evidence type="ECO:0000256" key="7">
    <source>
        <dbReference type="ARBA" id="ARBA00022840"/>
    </source>
</evidence>
<dbReference type="InterPro" id="IPR013035">
    <property type="entry name" value="PEP_carboxykinase_C"/>
</dbReference>
<keyword evidence="10" id="KW-0670">Pyruvate</keyword>
<dbReference type="Pfam" id="PF01293">
    <property type="entry name" value="PEPCK_ATP"/>
    <property type="match status" value="1"/>
</dbReference>
<dbReference type="FunFam" id="2.170.8.10:FF:000001">
    <property type="entry name" value="Phosphoenolpyruvate carboxykinase (ATP)"/>
    <property type="match status" value="1"/>
</dbReference>
<evidence type="ECO:0000256" key="3">
    <source>
        <dbReference type="ARBA" id="ARBA00012363"/>
    </source>
</evidence>
<comment type="caution">
    <text evidence="10">The sequence shown here is derived from an EMBL/GenBank/DDBJ whole genome shotgun (WGS) entry which is preliminary data.</text>
</comment>
<keyword evidence="6" id="KW-0210">Decarboxylase</keyword>
<accession>A0A0M0JS17</accession>
<dbReference type="CDD" id="cd00484">
    <property type="entry name" value="PEPCK_ATP"/>
    <property type="match status" value="1"/>
</dbReference>
<sequence length="623" mass="68440">MGLAFPTRRTRKGSHQGIPSHQATMSTIARAYPMCGDAPPTTHSSIDDIRAILSGTCPHAVSAEVEEANKNSRSHVLAAKEEVGHPEIIHNATVPILVEAALQREKGSFLTETGALSVLSGAKTGRSPKDKRVVDEPNSTDNVWWGPVNIKMKMDAFMINRERAIDYINTRERIYVVDGYAGHDPRYRVAVRVICVRAYHALFMRNMLVDLTPEEAKAPFTPDLVIFNAGSFPANRYVEGMTSSCTVDLHLGRYSKRFGRTWAEMVILGTQYAGEMKKGILTLMMYKMPLMGQLCLHSSANEDPATGNVTVFFGLSGTGKTTLSADPRRHLIGDDEHVWTDTGVFNVEGGCYAKCIALSEATEPEIFRAIRFGAVVENVVYDPVSRKVDYDDISITENTRCAYPLEFIPNAKLPAVGKHPNHVILLTCDGFGVLPPVSRLTSAQVIYHFISGYTSKMAGTEQGITKPIAAFSACYGEPFLVWHPVKYATMLAEKLEQHNATAWLLNTGWIGGAKGRRCPLKYTRAIVDAIHSGELEKSPLATDEVFKLNYPTKCPGVPDEILNPSCSWANKAEYEATQAQLAMLFRRNFAKYQAMASAEVLAQGPDGEEIDLSTIDMNAVALG</sequence>
<dbReference type="NCBIfam" id="NF006820">
    <property type="entry name" value="PRK09344.1-2"/>
    <property type="match status" value="1"/>
</dbReference>
<dbReference type="AlphaFoldDB" id="A0A0M0JS17"/>
<dbReference type="SUPFAM" id="SSF68923">
    <property type="entry name" value="PEP carboxykinase N-terminal domain"/>
    <property type="match status" value="1"/>
</dbReference>
<dbReference type="EC" id="4.1.1.49" evidence="3"/>
<evidence type="ECO:0000256" key="4">
    <source>
        <dbReference type="ARBA" id="ARBA00022432"/>
    </source>
</evidence>
<keyword evidence="5" id="KW-0547">Nucleotide-binding</keyword>
<dbReference type="PIRSF" id="PIRSF006294">
    <property type="entry name" value="PEP_crbxkin"/>
    <property type="match status" value="1"/>
</dbReference>
<comment type="catalytic activity">
    <reaction evidence="9">
        <text>oxaloacetate + ATP = phosphoenolpyruvate + ADP + CO2</text>
        <dbReference type="Rhea" id="RHEA:18617"/>
        <dbReference type="ChEBI" id="CHEBI:16452"/>
        <dbReference type="ChEBI" id="CHEBI:16526"/>
        <dbReference type="ChEBI" id="CHEBI:30616"/>
        <dbReference type="ChEBI" id="CHEBI:58702"/>
        <dbReference type="ChEBI" id="CHEBI:456216"/>
        <dbReference type="EC" id="4.1.1.49"/>
    </reaction>
</comment>
<dbReference type="GO" id="GO:0006094">
    <property type="term" value="P:gluconeogenesis"/>
    <property type="evidence" value="ECO:0007669"/>
    <property type="project" value="UniProtKB-UniPathway"/>
</dbReference>
<keyword evidence="11" id="KW-1185">Reference proteome</keyword>
<dbReference type="GO" id="GO:0005524">
    <property type="term" value="F:ATP binding"/>
    <property type="evidence" value="ECO:0007669"/>
    <property type="project" value="UniProtKB-KW"/>
</dbReference>
<dbReference type="HAMAP" id="MF_00453">
    <property type="entry name" value="PEPCK_ATP"/>
    <property type="match status" value="1"/>
</dbReference>
<dbReference type="Gene3D" id="3.90.228.20">
    <property type="match status" value="1"/>
</dbReference>
<evidence type="ECO:0000313" key="10">
    <source>
        <dbReference type="EMBL" id="KOO29092.1"/>
    </source>
</evidence>
<name>A0A0M0JS17_9EUKA</name>
<evidence type="ECO:0000256" key="5">
    <source>
        <dbReference type="ARBA" id="ARBA00022741"/>
    </source>
</evidence>
<dbReference type="PANTHER" id="PTHR30031">
    <property type="entry name" value="PHOSPHOENOLPYRUVATE CARBOXYKINASE ATP"/>
    <property type="match status" value="1"/>
</dbReference>
<dbReference type="UniPathway" id="UPA00138"/>
<protein>
    <recommendedName>
        <fullName evidence="3">phosphoenolpyruvate carboxykinase (ATP)</fullName>
        <ecNumber evidence="3">4.1.1.49</ecNumber>
    </recommendedName>
</protein>